<feature type="transmembrane region" description="Helical" evidence="1">
    <location>
        <begin position="12"/>
        <end position="34"/>
    </location>
</feature>
<dbReference type="Proteomes" id="UP000198415">
    <property type="component" value="Unassembled WGS sequence"/>
</dbReference>
<evidence type="ECO:0000256" key="1">
    <source>
        <dbReference type="SAM" id="Phobius"/>
    </source>
</evidence>
<name>A0A239JG37_9ACTN</name>
<sequence>MQKIDTGVVGRGVAVGAVTGAVTGFTVLCLFLVGGLLVSGYRDDEIRMTGNMSGFVLAAIVGALVGAITGFVAGLVLMPAAARLRRRPVLGRSACAAACGAAMSLPFLVAGVGWDNWPDPPLSWAAIALVALTGAIGAWKSGYILAGVPRTRTLKVDP</sequence>
<reference evidence="2 3" key="1">
    <citation type="submission" date="2017-06" db="EMBL/GenBank/DDBJ databases">
        <authorList>
            <person name="Kim H.J."/>
            <person name="Triplett B.A."/>
        </authorList>
    </citation>
    <scope>NUCLEOTIDE SEQUENCE [LARGE SCALE GENOMIC DNA]</scope>
    <source>
        <strain evidence="2 3">DSM 43151</strain>
    </source>
</reference>
<keyword evidence="1" id="KW-1133">Transmembrane helix</keyword>
<feature type="transmembrane region" description="Helical" evidence="1">
    <location>
        <begin position="89"/>
        <end position="110"/>
    </location>
</feature>
<evidence type="ECO:0000313" key="3">
    <source>
        <dbReference type="Proteomes" id="UP000198415"/>
    </source>
</evidence>
<keyword evidence="3" id="KW-1185">Reference proteome</keyword>
<feature type="transmembrane region" description="Helical" evidence="1">
    <location>
        <begin position="122"/>
        <end position="146"/>
    </location>
</feature>
<dbReference type="EMBL" id="FZNR01000035">
    <property type="protein sequence ID" value="SNT04787.1"/>
    <property type="molecule type" value="Genomic_DNA"/>
</dbReference>
<keyword evidence="1" id="KW-0812">Transmembrane</keyword>
<dbReference type="AlphaFoldDB" id="A0A239JG37"/>
<proteinExistence type="predicted"/>
<gene>
    <name evidence="2" type="ORF">SAMN06264365_13521</name>
</gene>
<keyword evidence="1" id="KW-0472">Membrane</keyword>
<accession>A0A239JG37</accession>
<organism evidence="2 3">
    <name type="scientific">Actinoplanes regularis</name>
    <dbReference type="NCBI Taxonomy" id="52697"/>
    <lineage>
        <taxon>Bacteria</taxon>
        <taxon>Bacillati</taxon>
        <taxon>Actinomycetota</taxon>
        <taxon>Actinomycetes</taxon>
        <taxon>Micromonosporales</taxon>
        <taxon>Micromonosporaceae</taxon>
        <taxon>Actinoplanes</taxon>
    </lineage>
</organism>
<evidence type="ECO:0000313" key="2">
    <source>
        <dbReference type="EMBL" id="SNT04787.1"/>
    </source>
</evidence>
<feature type="transmembrane region" description="Helical" evidence="1">
    <location>
        <begin position="54"/>
        <end position="77"/>
    </location>
</feature>
<dbReference type="RefSeq" id="WP_089298946.1">
    <property type="nucleotide sequence ID" value="NZ_BOMU01000125.1"/>
</dbReference>
<protein>
    <submittedName>
        <fullName evidence="2">Uncharacterized protein</fullName>
    </submittedName>
</protein>